<dbReference type="GO" id="GO:0048471">
    <property type="term" value="C:perinuclear region of cytoplasm"/>
    <property type="evidence" value="ECO:0007669"/>
    <property type="project" value="UniProtKB-SubCell"/>
</dbReference>
<feature type="region of interest" description="Disordered" evidence="6">
    <location>
        <begin position="861"/>
        <end position="884"/>
    </location>
</feature>
<keyword evidence="3" id="KW-0479">Metal-binding</keyword>
<feature type="compositionally biased region" description="Basic and acidic residues" evidence="6">
    <location>
        <begin position="706"/>
        <end position="726"/>
    </location>
</feature>
<feature type="compositionally biased region" description="Basic and acidic residues" evidence="6">
    <location>
        <begin position="278"/>
        <end position="290"/>
    </location>
</feature>
<sequence length="1007" mass="114233">MLDSCDLKHELEEEGARCLLLAKQRGFNEQCCIRCCGPFSFFLKPRRVCLDCRFNICKACCSYSQHENGYVCAFCQKSRLLRAQSLEWYYNNVKSRFKRFGSAKVLKTLYRKHIIERGVLSELPEVSAPEGSNDNDGSVCGSDSAFSKQSESHSIAETLTVALRVAEEAIEEAITKAEGYRDSLEKQNEARYLRDHRDELIEELATTIVQKIIQRGKQRSEMQAEYDFVWSQTHNSDLPSPTSASNTCNTSQPSTVTQACRKNSWRSLSALSLTSDESPDKTPEADKVCEAAEPEPNLEIYSSLRRESRASILGWKNVDRLDNSSASSVLQSPDGNWIALQTSQHSRPSLLTKRKSLVFSVLEKESGVVSAYDEMGSDSEDGAERDSWGLALLQFRQRLSEETRSLDSQRDTEHYLPITSPSSGHFTNTETLNSDSENSIAPPTQTRIPVHNVTQRNKASPEPYLPYMTYEHYRPAVRLSHSPRLGALDVNFNPQVVGDSSEGEEHAEQIRRLRRRKRNKRESADQSHENNTLLFNTMMMKRQDSQETPSTLTSPTYQSPDTVMQPNNVTSTAMTPEFVYQNTVACNPVLPSSMMHNQSENDTLDHELRSKLSELVDQIRKEDLTSSDDEPFRKVIDRQRDGEREEESDGVRQRERKNEAQKESSNGKMEMERNKRKMERLSERWLERQISRECEESDVVRQRLRETDRKREGTNELERQMEKQQDGYRQQKTVRQRQVRKVETESENERKAEKVKSVEIEPHTLAQVNGLSMRRDLQVNETQQVTIITEKAKDDEVNIKKSVEEHSEKGHYLTEDSLSLSTPSGPEDQMSQTEKYSAASLCSITTEVLKVLNATEELIGEAEGHDPHKSPAGTPLSSGPDSRKLDQHLTKMEENVYLAAGTVYGLEGALSDLEDCVRSISSSTTETELAFLEDQVATAAAQVQQSELQISDIEARISALKNAGLNVSSRFPRLKPQTLDSSRQQRRKLPVPPAIEKSEAELRSFQP</sequence>
<keyword evidence="4" id="KW-0862">Zinc</keyword>
<comment type="subcellular location">
    <subcellularLocation>
        <location evidence="1">Cytoplasm</location>
        <location evidence="1">Perinuclear region</location>
    </subcellularLocation>
</comment>
<feature type="region of interest" description="Disordered" evidence="6">
    <location>
        <begin position="974"/>
        <end position="1007"/>
    </location>
</feature>
<keyword evidence="10" id="KW-1185">Reference proteome</keyword>
<dbReference type="GO" id="GO:0003779">
    <property type="term" value="F:actin binding"/>
    <property type="evidence" value="ECO:0007669"/>
    <property type="project" value="TreeGrafter"/>
</dbReference>
<dbReference type="GO" id="GO:0008270">
    <property type="term" value="F:zinc ion binding"/>
    <property type="evidence" value="ECO:0007669"/>
    <property type="project" value="UniProtKB-KW"/>
</dbReference>
<feature type="compositionally biased region" description="Basic and acidic residues" evidence="6">
    <location>
        <begin position="740"/>
        <end position="758"/>
    </location>
</feature>
<feature type="compositionally biased region" description="Polar residues" evidence="6">
    <location>
        <begin position="419"/>
        <end position="458"/>
    </location>
</feature>
<dbReference type="InterPro" id="IPR006788">
    <property type="entry name" value="Myrip/Melanophilin"/>
</dbReference>
<evidence type="ECO:0000259" key="8">
    <source>
        <dbReference type="Pfam" id="PF04698"/>
    </source>
</evidence>
<evidence type="ECO:0000256" key="4">
    <source>
        <dbReference type="ARBA" id="ARBA00022833"/>
    </source>
</evidence>
<evidence type="ECO:0000256" key="5">
    <source>
        <dbReference type="SAM" id="Coils"/>
    </source>
</evidence>
<dbReference type="AlphaFoldDB" id="A0A5N5KRT0"/>
<dbReference type="InterPro" id="IPR011011">
    <property type="entry name" value="Znf_FYVE_PHD"/>
</dbReference>
<dbReference type="GO" id="GO:0030864">
    <property type="term" value="C:cortical actin cytoskeleton"/>
    <property type="evidence" value="ECO:0007669"/>
    <property type="project" value="TreeGrafter"/>
</dbReference>
<comment type="caution">
    <text evidence="9">The sequence shown here is derived from an EMBL/GenBank/DDBJ whole genome shotgun (WGS) entry which is preliminary data.</text>
</comment>
<feature type="region of interest" description="Disordered" evidence="6">
    <location>
        <begin position="706"/>
        <end position="758"/>
    </location>
</feature>
<feature type="domain" description="Rab effector MyRIP/Melanophilin" evidence="8">
    <location>
        <begin position="652"/>
        <end position="997"/>
    </location>
</feature>
<protein>
    <recommendedName>
        <fullName evidence="11">RabBD domain-containing protein</fullName>
    </recommendedName>
</protein>
<dbReference type="SUPFAM" id="SSF57903">
    <property type="entry name" value="FYVE/PHD zinc finger"/>
    <property type="match status" value="1"/>
</dbReference>
<feature type="compositionally biased region" description="Polar residues" evidence="6">
    <location>
        <begin position="816"/>
        <end position="831"/>
    </location>
</feature>
<dbReference type="Gene3D" id="3.30.40.10">
    <property type="entry name" value="Zinc/RING finger domain, C3HC4 (zinc finger)"/>
    <property type="match status" value="1"/>
</dbReference>
<feature type="compositionally biased region" description="Basic and acidic residues" evidence="6">
    <location>
        <begin position="996"/>
        <end position="1007"/>
    </location>
</feature>
<evidence type="ECO:0000256" key="1">
    <source>
        <dbReference type="ARBA" id="ARBA00004556"/>
    </source>
</evidence>
<gene>
    <name evidence="9" type="ORF">PHYPO_G00127750</name>
</gene>
<dbReference type="Proteomes" id="UP000327468">
    <property type="component" value="Chromosome 22"/>
</dbReference>
<dbReference type="InterPro" id="IPR041282">
    <property type="entry name" value="FYVE_2"/>
</dbReference>
<dbReference type="Pfam" id="PF02318">
    <property type="entry name" value="FYVE_2"/>
    <property type="match status" value="1"/>
</dbReference>
<reference evidence="9 10" key="1">
    <citation type="submission" date="2019-06" db="EMBL/GenBank/DDBJ databases">
        <title>A chromosome-scale genome assembly of the striped catfish, Pangasianodon hypophthalmus.</title>
        <authorList>
            <person name="Wen M."/>
            <person name="Zahm M."/>
            <person name="Roques C."/>
            <person name="Cabau C."/>
            <person name="Klopp C."/>
            <person name="Donnadieu C."/>
            <person name="Jouanno E."/>
            <person name="Avarre J.-C."/>
            <person name="Campet M."/>
            <person name="Ha T.T.T."/>
            <person name="Dugue R."/>
            <person name="Lampietro C."/>
            <person name="Louis A."/>
            <person name="Herpin A."/>
            <person name="Echchiki A."/>
            <person name="Berthelot C."/>
            <person name="Parey E."/>
            <person name="Roest-Crollius H."/>
            <person name="Braasch I."/>
            <person name="Postlethwait J."/>
            <person name="Bobe J."/>
            <person name="Montfort J."/>
            <person name="Bouchez O."/>
            <person name="Begum T."/>
            <person name="Schartl M."/>
            <person name="Guiguen Y."/>
        </authorList>
    </citation>
    <scope>NUCLEOTIDE SEQUENCE [LARGE SCALE GENOMIC DNA]</scope>
    <source>
        <strain evidence="9 10">Indonesia</strain>
        <tissue evidence="9">Blood</tissue>
    </source>
</reference>
<feature type="coiled-coil region" evidence="5">
    <location>
        <begin position="929"/>
        <end position="963"/>
    </location>
</feature>
<dbReference type="InterPro" id="IPR013083">
    <property type="entry name" value="Znf_RING/FYVE/PHD"/>
</dbReference>
<feature type="compositionally biased region" description="Basic and acidic residues" evidence="6">
    <location>
        <begin position="402"/>
        <end position="414"/>
    </location>
</feature>
<evidence type="ECO:0000259" key="7">
    <source>
        <dbReference type="Pfam" id="PF02318"/>
    </source>
</evidence>
<evidence type="ECO:0000256" key="6">
    <source>
        <dbReference type="SAM" id="MobiDB-lite"/>
    </source>
</evidence>
<evidence type="ECO:0000313" key="10">
    <source>
        <dbReference type="Proteomes" id="UP000327468"/>
    </source>
</evidence>
<dbReference type="EMBL" id="VFJC01000023">
    <property type="protein sequence ID" value="KAB5533091.1"/>
    <property type="molecule type" value="Genomic_DNA"/>
</dbReference>
<accession>A0A5N5KRT0</accession>
<feature type="compositionally biased region" description="Polar residues" evidence="6">
    <location>
        <begin position="546"/>
        <end position="563"/>
    </location>
</feature>
<dbReference type="PANTHER" id="PTHR14555">
    <property type="entry name" value="MYELIN-ASSOCIATED OLIGODENDROCYTIC BASIC PROTEIN MOBP -RELATED"/>
    <property type="match status" value="1"/>
</dbReference>
<feature type="compositionally biased region" description="Basic and acidic residues" evidence="6">
    <location>
        <begin position="804"/>
        <end position="814"/>
    </location>
</feature>
<keyword evidence="5" id="KW-0175">Coiled coil</keyword>
<feature type="region of interest" description="Disordered" evidence="6">
    <location>
        <begin position="402"/>
        <end position="463"/>
    </location>
</feature>
<organism evidence="9 10">
    <name type="scientific">Pangasianodon hypophthalmus</name>
    <name type="common">Striped catfish</name>
    <name type="synonym">Helicophagus hypophthalmus</name>
    <dbReference type="NCBI Taxonomy" id="310915"/>
    <lineage>
        <taxon>Eukaryota</taxon>
        <taxon>Metazoa</taxon>
        <taxon>Chordata</taxon>
        <taxon>Craniata</taxon>
        <taxon>Vertebrata</taxon>
        <taxon>Euteleostomi</taxon>
        <taxon>Actinopterygii</taxon>
        <taxon>Neopterygii</taxon>
        <taxon>Teleostei</taxon>
        <taxon>Ostariophysi</taxon>
        <taxon>Siluriformes</taxon>
        <taxon>Pangasiidae</taxon>
        <taxon>Pangasianodon</taxon>
    </lineage>
</organism>
<feature type="region of interest" description="Disordered" evidence="6">
    <location>
        <begin position="235"/>
        <end position="255"/>
    </location>
</feature>
<evidence type="ECO:0008006" key="11">
    <source>
        <dbReference type="Google" id="ProtNLM"/>
    </source>
</evidence>
<keyword evidence="2" id="KW-0963">Cytoplasm</keyword>
<feature type="domain" description="FYVE-type zinc finger" evidence="7">
    <location>
        <begin position="6"/>
        <end position="93"/>
    </location>
</feature>
<evidence type="ECO:0000256" key="3">
    <source>
        <dbReference type="ARBA" id="ARBA00022771"/>
    </source>
</evidence>
<dbReference type="InterPro" id="IPR051745">
    <property type="entry name" value="Intracell_Transport_Effector"/>
</dbReference>
<feature type="compositionally biased region" description="Basic and acidic residues" evidence="6">
    <location>
        <begin position="621"/>
        <end position="662"/>
    </location>
</feature>
<feature type="region of interest" description="Disordered" evidence="6">
    <location>
        <begin position="126"/>
        <end position="146"/>
    </location>
</feature>
<feature type="region of interest" description="Disordered" evidence="6">
    <location>
        <begin position="804"/>
        <end position="831"/>
    </location>
</feature>
<proteinExistence type="predicted"/>
<dbReference type="PANTHER" id="PTHR14555:SF6">
    <property type="entry name" value="RAB EFFECTOR MYRIP"/>
    <property type="match status" value="1"/>
</dbReference>
<dbReference type="Pfam" id="PF04698">
    <property type="entry name" value="Rab_eff_C"/>
    <property type="match status" value="2"/>
</dbReference>
<dbReference type="GO" id="GO:0017022">
    <property type="term" value="F:myosin binding"/>
    <property type="evidence" value="ECO:0007669"/>
    <property type="project" value="TreeGrafter"/>
</dbReference>
<evidence type="ECO:0000313" key="9">
    <source>
        <dbReference type="EMBL" id="KAB5533091.1"/>
    </source>
</evidence>
<evidence type="ECO:0000256" key="2">
    <source>
        <dbReference type="ARBA" id="ARBA00022490"/>
    </source>
</evidence>
<feature type="region of interest" description="Disordered" evidence="6">
    <location>
        <begin position="272"/>
        <end position="292"/>
    </location>
</feature>
<feature type="coiled-coil region" evidence="5">
    <location>
        <begin position="156"/>
        <end position="190"/>
    </location>
</feature>
<feature type="region of interest" description="Disordered" evidence="6">
    <location>
        <begin position="495"/>
        <end position="563"/>
    </location>
</feature>
<name>A0A5N5KRT0_PANHP</name>
<keyword evidence="3" id="KW-0863">Zinc-finger</keyword>
<feature type="domain" description="Rab effector MyRIP/Melanophilin" evidence="8">
    <location>
        <begin position="127"/>
        <end position="548"/>
    </location>
</feature>
<feature type="region of interest" description="Disordered" evidence="6">
    <location>
        <begin position="621"/>
        <end position="676"/>
    </location>
</feature>